<dbReference type="EMBL" id="CP020370">
    <property type="protein sequence ID" value="AUB82815.1"/>
    <property type="molecule type" value="Genomic_DNA"/>
</dbReference>
<evidence type="ECO:0000256" key="1">
    <source>
        <dbReference type="SAM" id="MobiDB-lite"/>
    </source>
</evidence>
<protein>
    <submittedName>
        <fullName evidence="3">Sulfatase-modifying factor protein</fullName>
    </submittedName>
</protein>
<dbReference type="OrthoDB" id="9768004at2"/>
<feature type="domain" description="Sulfatase-modifying factor enzyme-like" evidence="2">
    <location>
        <begin position="40"/>
        <end position="263"/>
    </location>
</feature>
<keyword evidence="4" id="KW-1185">Reference proteome</keyword>
<reference evidence="3 4" key="1">
    <citation type="submission" date="2017-03" db="EMBL/GenBank/DDBJ databases">
        <title>Complete genome sequence of Candidatus 'Thiodictyon syntrophicum' sp. nov. strain Cad16T, a photolithoautotroph purple sulfur bacterium isolated from an alpine meromictic lake.</title>
        <authorList>
            <person name="Luedin S.M."/>
            <person name="Pothier J.F."/>
            <person name="Danza F."/>
            <person name="Storelli N."/>
            <person name="Wittwer M."/>
            <person name="Tonolla M."/>
        </authorList>
    </citation>
    <scope>NUCLEOTIDE SEQUENCE [LARGE SCALE GENOMIC DNA]</scope>
    <source>
        <strain evidence="3 4">Cad16T</strain>
    </source>
</reference>
<dbReference type="InterPro" id="IPR005532">
    <property type="entry name" value="SUMF_dom"/>
</dbReference>
<dbReference type="Proteomes" id="UP000232638">
    <property type="component" value="Chromosome"/>
</dbReference>
<dbReference type="Gene3D" id="3.90.1580.10">
    <property type="entry name" value="paralog of FGE (formylglycine-generating enzyme)"/>
    <property type="match status" value="1"/>
</dbReference>
<dbReference type="InterPro" id="IPR042095">
    <property type="entry name" value="SUMF_sf"/>
</dbReference>
<evidence type="ECO:0000313" key="3">
    <source>
        <dbReference type="EMBL" id="AUB82815.1"/>
    </source>
</evidence>
<evidence type="ECO:0000259" key="2">
    <source>
        <dbReference type="Pfam" id="PF03781"/>
    </source>
</evidence>
<sequence>MLLDPSPPLFPADWAIAWGEDAYGLWQACAIAGVRQVMRWCPPGRFLMGSPTDEPERFEDETQHEVTLTRGFWLAETACTQGLWQAVTSDNPSHCQRNSEHPVERVTWSACQDFLDRANRLRDDGLVLRLPTEAEWECACRAGTRTAFSFGDALDTGRANYNSDFPYNQGPKGEQRRRTLPVRSFAPNPWGLYQMHGNVWEWCADWFGDYPARLMSDPTGPADGTSRVLRGGAWNFSGRRLRSACRRRHPPSHRRASIGLRLAGD</sequence>
<accession>A0A2K8UB88</accession>
<dbReference type="SUPFAM" id="SSF56436">
    <property type="entry name" value="C-type lectin-like"/>
    <property type="match status" value="1"/>
</dbReference>
<dbReference type="InterPro" id="IPR051043">
    <property type="entry name" value="Sulfatase_Mod_Factor_Kinase"/>
</dbReference>
<dbReference type="PANTHER" id="PTHR23150">
    <property type="entry name" value="SULFATASE MODIFYING FACTOR 1, 2"/>
    <property type="match status" value="1"/>
</dbReference>
<evidence type="ECO:0000313" key="4">
    <source>
        <dbReference type="Proteomes" id="UP000232638"/>
    </source>
</evidence>
<dbReference type="PANTHER" id="PTHR23150:SF19">
    <property type="entry name" value="FORMYLGLYCINE-GENERATING ENZYME"/>
    <property type="match status" value="1"/>
</dbReference>
<gene>
    <name evidence="3" type="ORF">THSYN_18975</name>
</gene>
<organism evidence="3 4">
    <name type="scientific">Candidatus Thiodictyon syntrophicum</name>
    <dbReference type="NCBI Taxonomy" id="1166950"/>
    <lineage>
        <taxon>Bacteria</taxon>
        <taxon>Pseudomonadati</taxon>
        <taxon>Pseudomonadota</taxon>
        <taxon>Gammaproteobacteria</taxon>
        <taxon>Chromatiales</taxon>
        <taxon>Chromatiaceae</taxon>
        <taxon>Thiodictyon</taxon>
    </lineage>
</organism>
<dbReference type="GO" id="GO:0120147">
    <property type="term" value="F:formylglycine-generating oxidase activity"/>
    <property type="evidence" value="ECO:0007669"/>
    <property type="project" value="TreeGrafter"/>
</dbReference>
<name>A0A2K8UB88_9GAMM</name>
<dbReference type="RefSeq" id="WP_100920521.1">
    <property type="nucleotide sequence ID" value="NZ_CP020370.1"/>
</dbReference>
<dbReference type="InterPro" id="IPR016187">
    <property type="entry name" value="CTDL_fold"/>
</dbReference>
<feature type="region of interest" description="Disordered" evidence="1">
    <location>
        <begin position="246"/>
        <end position="265"/>
    </location>
</feature>
<feature type="compositionally biased region" description="Basic residues" evidence="1">
    <location>
        <begin position="246"/>
        <end position="256"/>
    </location>
</feature>
<dbReference type="AlphaFoldDB" id="A0A2K8UB88"/>
<dbReference type="Pfam" id="PF03781">
    <property type="entry name" value="FGE-sulfatase"/>
    <property type="match status" value="1"/>
</dbReference>
<dbReference type="KEGG" id="tsy:THSYN_18975"/>
<proteinExistence type="predicted"/>